<dbReference type="PANTHER" id="PTHR10699">
    <property type="entry name" value="NEUROMODULIN"/>
    <property type="match status" value="1"/>
</dbReference>
<dbReference type="Pfam" id="PF02197">
    <property type="entry name" value="RIIa"/>
    <property type="match status" value="1"/>
</dbReference>
<dbReference type="InterPro" id="IPR012105">
    <property type="entry name" value="Sp17"/>
</dbReference>
<dbReference type="InterPro" id="IPR003117">
    <property type="entry name" value="cAMP_dep_PK_reg_su_I/II_a/b"/>
</dbReference>
<evidence type="ECO:0000256" key="2">
    <source>
        <dbReference type="ARBA" id="ARBA00014863"/>
    </source>
</evidence>
<dbReference type="PIRSF" id="PIRSF016533">
    <property type="entry name" value="Sp17"/>
    <property type="match status" value="1"/>
</dbReference>
<organism evidence="9 11">
    <name type="scientific">Pogona vitticeps</name>
    <name type="common">central bearded dragon</name>
    <dbReference type="NCBI Taxonomy" id="103695"/>
    <lineage>
        <taxon>Eukaryota</taxon>
        <taxon>Metazoa</taxon>
        <taxon>Chordata</taxon>
        <taxon>Craniata</taxon>
        <taxon>Vertebrata</taxon>
        <taxon>Euteleostomi</taxon>
        <taxon>Lepidosauria</taxon>
        <taxon>Squamata</taxon>
        <taxon>Bifurcata</taxon>
        <taxon>Unidentata</taxon>
        <taxon>Episquamata</taxon>
        <taxon>Toxicofera</taxon>
        <taxon>Iguania</taxon>
        <taxon>Acrodonta</taxon>
        <taxon>Agamidae</taxon>
        <taxon>Amphibolurinae</taxon>
        <taxon>Pogona</taxon>
    </lineage>
</organism>
<feature type="compositionally biased region" description="Basic and acidic residues" evidence="7">
    <location>
        <begin position="131"/>
        <end position="140"/>
    </location>
</feature>
<evidence type="ECO:0000256" key="4">
    <source>
        <dbReference type="ARBA" id="ARBA00025518"/>
    </source>
</evidence>
<evidence type="ECO:0000256" key="5">
    <source>
        <dbReference type="ARBA" id="ARBA00031837"/>
    </source>
</evidence>
<accession>A0A6J0V2S4</accession>
<evidence type="ECO:0000313" key="10">
    <source>
        <dbReference type="RefSeq" id="XP_020667220.2"/>
    </source>
</evidence>
<evidence type="ECO:0000313" key="11">
    <source>
        <dbReference type="RefSeq" id="XP_020667221.2"/>
    </source>
</evidence>
<feature type="compositionally biased region" description="Acidic residues" evidence="7">
    <location>
        <begin position="141"/>
        <end position="158"/>
    </location>
</feature>
<evidence type="ECO:0000259" key="8">
    <source>
        <dbReference type="SMART" id="SM00394"/>
    </source>
</evidence>
<sequence>MAIPFSNTTQRIPPGFANLLEGLAREVLRSQPEDIPTFAAKYFETLLIEREKTGYDPCEWGAKLEDRYYNNRAFNELAPPGGGDKPEEKKEEPAAQPEEAVEKPGTEGSSISFTEEQAATKIQATYRGYKTRKEVKGSKEVEEEEEGVKEEAENEAGTEEGKSKLDDEEPQ</sequence>
<dbReference type="Gene3D" id="1.20.890.10">
    <property type="entry name" value="cAMP-dependent protein kinase regulatory subunit, dimerization-anchoring domain"/>
    <property type="match status" value="1"/>
</dbReference>
<keyword evidence="3" id="KW-0472">Membrane</keyword>
<dbReference type="CDD" id="cd12100">
    <property type="entry name" value="DD_CABYR_SP17"/>
    <property type="match status" value="1"/>
</dbReference>
<protein>
    <recommendedName>
        <fullName evidence="2">Sperm surface protein Sp17</fullName>
    </recommendedName>
    <alternativeName>
        <fullName evidence="5">Sperm autoantigenic protein 17</fullName>
    </alternativeName>
</protein>
<dbReference type="SMART" id="SM00394">
    <property type="entry name" value="RIIa"/>
    <property type="match status" value="1"/>
</dbReference>
<comment type="function">
    <text evidence="4">Sperm surface zona pellucida binding protein. Helps to bind spermatozoa to the zona pellucida with high affinity. Might function in binding zona pellucida and carbohydrates.</text>
</comment>
<dbReference type="InterPro" id="IPR047579">
    <property type="entry name" value="DD_CABYR_SP17"/>
</dbReference>
<evidence type="ECO:0000313" key="9">
    <source>
        <dbReference type="Proteomes" id="UP001652642"/>
    </source>
</evidence>
<dbReference type="RefSeq" id="XP_020667221.2">
    <property type="nucleotide sequence ID" value="XM_020811562.2"/>
</dbReference>
<dbReference type="PROSITE" id="PS50096">
    <property type="entry name" value="IQ"/>
    <property type="match status" value="1"/>
</dbReference>
<feature type="compositionally biased region" description="Polar residues" evidence="7">
    <location>
        <begin position="107"/>
        <end position="123"/>
    </location>
</feature>
<comment type="subcellular location">
    <subcellularLocation>
        <location evidence="1">Membrane</location>
        <topology evidence="1">Peripheral membrane protein</topology>
    </subcellularLocation>
</comment>
<dbReference type="GeneID" id="110088922"/>
<dbReference type="Gene3D" id="1.20.5.190">
    <property type="match status" value="1"/>
</dbReference>
<dbReference type="OrthoDB" id="252964at2759"/>
<dbReference type="Proteomes" id="UP001652642">
    <property type="component" value="Chromosome 8"/>
</dbReference>
<feature type="domain" description="RIIa" evidence="8">
    <location>
        <begin position="14"/>
        <end position="51"/>
    </location>
</feature>
<dbReference type="Pfam" id="PF00612">
    <property type="entry name" value="IQ"/>
    <property type="match status" value="1"/>
</dbReference>
<dbReference type="RefSeq" id="XP_020667220.2">
    <property type="nucleotide sequence ID" value="XM_020811561.2"/>
</dbReference>
<gene>
    <name evidence="10 11" type="primary">SPA17</name>
</gene>
<feature type="region of interest" description="Disordered" evidence="7">
    <location>
        <begin position="74"/>
        <end position="171"/>
    </location>
</feature>
<proteinExistence type="predicted"/>
<dbReference type="PANTHER" id="PTHR10699:SF16">
    <property type="entry name" value="SPERM SURFACE PROTEIN SP17"/>
    <property type="match status" value="1"/>
</dbReference>
<dbReference type="SUPFAM" id="SSF47391">
    <property type="entry name" value="Dimerization-anchoring domain of cAMP-dependent PK regulatory subunit"/>
    <property type="match status" value="1"/>
</dbReference>
<dbReference type="CDD" id="cd23767">
    <property type="entry name" value="IQCD"/>
    <property type="match status" value="1"/>
</dbReference>
<comment type="subunit">
    <text evidence="6">Homodimer. May interact with ROPN1.</text>
</comment>
<keyword evidence="9" id="KW-1185">Reference proteome</keyword>
<dbReference type="InterPro" id="IPR000048">
    <property type="entry name" value="IQ_motif_EF-hand-BS"/>
</dbReference>
<evidence type="ECO:0000256" key="1">
    <source>
        <dbReference type="ARBA" id="ARBA00004170"/>
    </source>
</evidence>
<feature type="compositionally biased region" description="Basic and acidic residues" evidence="7">
    <location>
        <begin position="84"/>
        <end position="93"/>
    </location>
</feature>
<name>A0A6J0V2S4_9SAUR</name>
<reference evidence="10 11" key="1">
    <citation type="submission" date="2025-05" db="UniProtKB">
        <authorList>
            <consortium name="RefSeq"/>
        </authorList>
    </citation>
    <scope>IDENTIFICATION</scope>
</reference>
<evidence type="ECO:0000256" key="3">
    <source>
        <dbReference type="ARBA" id="ARBA00023136"/>
    </source>
</evidence>
<evidence type="ECO:0000256" key="7">
    <source>
        <dbReference type="SAM" id="MobiDB-lite"/>
    </source>
</evidence>
<dbReference type="SMART" id="SM00015">
    <property type="entry name" value="IQ"/>
    <property type="match status" value="1"/>
</dbReference>
<evidence type="ECO:0000256" key="6">
    <source>
        <dbReference type="ARBA" id="ARBA00044028"/>
    </source>
</evidence>